<proteinExistence type="predicted"/>
<accession>A0A437J4H6</accession>
<feature type="transmembrane region" description="Helical" evidence="1">
    <location>
        <begin position="77"/>
        <end position="100"/>
    </location>
</feature>
<evidence type="ECO:0000256" key="1">
    <source>
        <dbReference type="SAM" id="Phobius"/>
    </source>
</evidence>
<sequence>MARRSPESRIEVRGANPIDVRASLYFALHFAGFLVATLLMTWGLFALFFLAIGGFTLDGLMNQLNNLTARYVMATSARVASFKTIAAMAHLILSVGLIVLRRDRIMPPARSQGDPRHG</sequence>
<keyword evidence="1" id="KW-1133">Transmembrane helix</keyword>
<dbReference type="RefSeq" id="WP_127691681.1">
    <property type="nucleotide sequence ID" value="NZ_RZUL01000006.1"/>
</dbReference>
<feature type="transmembrane region" description="Helical" evidence="1">
    <location>
        <begin position="24"/>
        <end position="57"/>
    </location>
</feature>
<name>A0A437J4H6_9SPHN</name>
<dbReference type="Proteomes" id="UP000282977">
    <property type="component" value="Unassembled WGS sequence"/>
</dbReference>
<gene>
    <name evidence="2" type="ORF">ENE74_14680</name>
</gene>
<keyword evidence="1" id="KW-0472">Membrane</keyword>
<evidence type="ECO:0000313" key="2">
    <source>
        <dbReference type="EMBL" id="RVT39605.1"/>
    </source>
</evidence>
<keyword evidence="1" id="KW-0812">Transmembrane</keyword>
<dbReference type="EMBL" id="RZUL01000006">
    <property type="protein sequence ID" value="RVT39605.1"/>
    <property type="molecule type" value="Genomic_DNA"/>
</dbReference>
<comment type="caution">
    <text evidence="2">The sequence shown here is derived from an EMBL/GenBank/DDBJ whole genome shotgun (WGS) entry which is preliminary data.</text>
</comment>
<protein>
    <submittedName>
        <fullName evidence="2">Uncharacterized protein</fullName>
    </submittedName>
</protein>
<reference evidence="2 3" key="1">
    <citation type="submission" date="2019-01" db="EMBL/GenBank/DDBJ databases">
        <authorList>
            <person name="Chen W.-M."/>
        </authorList>
    </citation>
    <scope>NUCLEOTIDE SEQUENCE [LARGE SCALE GENOMIC DNA]</scope>
    <source>
        <strain evidence="2 3">TLA-22</strain>
    </source>
</reference>
<organism evidence="2 3">
    <name type="scientific">Sphingobium algorifonticola</name>
    <dbReference type="NCBI Taxonomy" id="2008318"/>
    <lineage>
        <taxon>Bacteria</taxon>
        <taxon>Pseudomonadati</taxon>
        <taxon>Pseudomonadota</taxon>
        <taxon>Alphaproteobacteria</taxon>
        <taxon>Sphingomonadales</taxon>
        <taxon>Sphingomonadaceae</taxon>
        <taxon>Sphingobium</taxon>
    </lineage>
</organism>
<dbReference type="AlphaFoldDB" id="A0A437J4H6"/>
<evidence type="ECO:0000313" key="3">
    <source>
        <dbReference type="Proteomes" id="UP000282977"/>
    </source>
</evidence>
<dbReference type="OrthoDB" id="7509512at2"/>
<keyword evidence="3" id="KW-1185">Reference proteome</keyword>